<protein>
    <submittedName>
        <fullName evidence="2">Uncharacterized membrane protein YhaH (DUF805 family)</fullName>
    </submittedName>
</protein>
<sequence length="221" mass="23285">MTSSYAAAASRQHTVNTRALLTCGAIAGPLFVGTVLIQEATRVGFDPVKHPLSMLSLSELGWIQITNFVLSGLLALAGAIGLARTMPTGIGSTWGPRLLGTYGVALIAGGVFVTDPGFGYPVGTPDAAPESITWHGILHSIAPVVAGIALLAACVVFARRFHQQGRTGWFATSITIPTLHLTLSAITFAATDFRWMLTGGSLIWLWASAVMALPLFARQER</sequence>
<organism evidence="2 3">
    <name type="scientific">Nocardia goodfellowii</name>
    <dbReference type="NCBI Taxonomy" id="882446"/>
    <lineage>
        <taxon>Bacteria</taxon>
        <taxon>Bacillati</taxon>
        <taxon>Actinomycetota</taxon>
        <taxon>Actinomycetes</taxon>
        <taxon>Mycobacteriales</taxon>
        <taxon>Nocardiaceae</taxon>
        <taxon>Nocardia</taxon>
    </lineage>
</organism>
<feature type="transmembrane region" description="Helical" evidence="1">
    <location>
        <begin position="61"/>
        <end position="82"/>
    </location>
</feature>
<feature type="transmembrane region" description="Helical" evidence="1">
    <location>
        <begin position="134"/>
        <end position="157"/>
    </location>
</feature>
<keyword evidence="1" id="KW-1133">Transmembrane helix</keyword>
<feature type="transmembrane region" description="Helical" evidence="1">
    <location>
        <begin position="20"/>
        <end position="41"/>
    </location>
</feature>
<gene>
    <name evidence="2" type="ORF">BJ987_001707</name>
</gene>
<proteinExistence type="predicted"/>
<feature type="transmembrane region" description="Helical" evidence="1">
    <location>
        <begin position="94"/>
        <end position="114"/>
    </location>
</feature>
<keyword evidence="1" id="KW-0812">Transmembrane</keyword>
<comment type="caution">
    <text evidence="2">The sequence shown here is derived from an EMBL/GenBank/DDBJ whole genome shotgun (WGS) entry which is preliminary data.</text>
</comment>
<dbReference type="Proteomes" id="UP001519325">
    <property type="component" value="Unassembled WGS sequence"/>
</dbReference>
<dbReference type="Pfam" id="PF06197">
    <property type="entry name" value="DUF998"/>
    <property type="match status" value="1"/>
</dbReference>
<dbReference type="RefSeq" id="WP_209886532.1">
    <property type="nucleotide sequence ID" value="NZ_JAGGMR010000001.1"/>
</dbReference>
<reference evidence="2 3" key="1">
    <citation type="submission" date="2021-03" db="EMBL/GenBank/DDBJ databases">
        <title>Sequencing the genomes of 1000 actinobacteria strains.</title>
        <authorList>
            <person name="Klenk H.-P."/>
        </authorList>
    </citation>
    <scope>NUCLEOTIDE SEQUENCE [LARGE SCALE GENOMIC DNA]</scope>
    <source>
        <strain evidence="2 3">DSM 45516</strain>
    </source>
</reference>
<evidence type="ECO:0000313" key="3">
    <source>
        <dbReference type="Proteomes" id="UP001519325"/>
    </source>
</evidence>
<accession>A0ABS4QAS5</accession>
<evidence type="ECO:0000256" key="1">
    <source>
        <dbReference type="SAM" id="Phobius"/>
    </source>
</evidence>
<dbReference type="EMBL" id="JAGGMR010000001">
    <property type="protein sequence ID" value="MBP2188806.1"/>
    <property type="molecule type" value="Genomic_DNA"/>
</dbReference>
<dbReference type="InterPro" id="IPR009339">
    <property type="entry name" value="DUF998"/>
</dbReference>
<keyword evidence="3" id="KW-1185">Reference proteome</keyword>
<feature type="transmembrane region" description="Helical" evidence="1">
    <location>
        <begin position="169"/>
        <end position="189"/>
    </location>
</feature>
<name>A0ABS4QAS5_9NOCA</name>
<evidence type="ECO:0000313" key="2">
    <source>
        <dbReference type="EMBL" id="MBP2188806.1"/>
    </source>
</evidence>
<feature type="transmembrane region" description="Helical" evidence="1">
    <location>
        <begin position="195"/>
        <end position="217"/>
    </location>
</feature>
<keyword evidence="1" id="KW-0472">Membrane</keyword>